<dbReference type="PANTHER" id="PTHR43798:SF28">
    <property type="entry name" value="AB HYDROLASE-1 DOMAIN-CONTAINING PROTEIN"/>
    <property type="match status" value="1"/>
</dbReference>
<dbReference type="AlphaFoldDB" id="A0AAE5SZQ2"/>
<sequence length="260" mass="30061">MGDFTTKDRRRIHLKKMGQGVPLVLIHDLYGNIASFDALAERLKPHFTLICYDLRGHGRSSKPNHYEMSNHLQDLVSLLDHLQIKKAHFLGHGMGGIIASLLACEASDYVQSLTLIGAYDNNIVNGMAHLMNEHREMTKGFTRLEATLVLFPYIYHNKKAALKWYQQQRIYSYETENDMAVATRALHTYQEYQKEYVNKFTVPALVIEGAFDPFRNNPAQRPDVNARHIDYKEYKHSGHAPHIEEIEKFLVDFETFIKNI</sequence>
<accession>A0AAE5SZQ2</accession>
<comment type="caution">
    <text evidence="2">The sequence shown here is derived from an EMBL/GenBank/DDBJ whole genome shotgun (WGS) entry which is preliminary data.</text>
</comment>
<evidence type="ECO:0000313" key="2">
    <source>
        <dbReference type="EMBL" id="PTG15596.1"/>
    </source>
</evidence>
<organism evidence="2 3">
    <name type="scientific">Staphylococcus chromogenes</name>
    <name type="common">Staphylococcus hyicus subsp. chromogenes</name>
    <dbReference type="NCBI Taxonomy" id="46126"/>
    <lineage>
        <taxon>Bacteria</taxon>
        <taxon>Bacillati</taxon>
        <taxon>Bacillota</taxon>
        <taxon>Bacilli</taxon>
        <taxon>Bacillales</taxon>
        <taxon>Staphylococcaceae</taxon>
        <taxon>Staphylococcus</taxon>
    </lineage>
</organism>
<dbReference type="RefSeq" id="WP_103159315.1">
    <property type="nucleotide sequence ID" value="NZ_BMDK01000001.1"/>
</dbReference>
<feature type="domain" description="AB hydrolase-1" evidence="1">
    <location>
        <begin position="22"/>
        <end position="245"/>
    </location>
</feature>
<dbReference type="PANTHER" id="PTHR43798">
    <property type="entry name" value="MONOACYLGLYCEROL LIPASE"/>
    <property type="match status" value="1"/>
</dbReference>
<dbReference type="InterPro" id="IPR029058">
    <property type="entry name" value="AB_hydrolase_fold"/>
</dbReference>
<dbReference type="InterPro" id="IPR000073">
    <property type="entry name" value="AB_hydrolase_1"/>
</dbReference>
<keyword evidence="2" id="KW-0378">Hydrolase</keyword>
<dbReference type="Gene3D" id="3.40.50.1820">
    <property type="entry name" value="alpha/beta hydrolase"/>
    <property type="match status" value="1"/>
</dbReference>
<dbReference type="SUPFAM" id="SSF53474">
    <property type="entry name" value="alpha/beta-Hydrolases"/>
    <property type="match status" value="1"/>
</dbReference>
<dbReference type="GO" id="GO:0016020">
    <property type="term" value="C:membrane"/>
    <property type="evidence" value="ECO:0007669"/>
    <property type="project" value="TreeGrafter"/>
</dbReference>
<name>A0AAE5SZQ2_STACR</name>
<gene>
    <name evidence="2" type="ORF">BU653_04395</name>
</gene>
<dbReference type="EMBL" id="PZBZ01000017">
    <property type="protein sequence ID" value="PTG15596.1"/>
    <property type="molecule type" value="Genomic_DNA"/>
</dbReference>
<dbReference type="Pfam" id="PF00561">
    <property type="entry name" value="Abhydrolase_1"/>
    <property type="match status" value="1"/>
</dbReference>
<dbReference type="InterPro" id="IPR050266">
    <property type="entry name" value="AB_hydrolase_sf"/>
</dbReference>
<evidence type="ECO:0000313" key="3">
    <source>
        <dbReference type="Proteomes" id="UP000242704"/>
    </source>
</evidence>
<evidence type="ECO:0000259" key="1">
    <source>
        <dbReference type="Pfam" id="PF00561"/>
    </source>
</evidence>
<reference evidence="2 3" key="1">
    <citation type="journal article" date="2016" name="Front. Microbiol.">
        <title>Comprehensive Phylogenetic Analysis of Bovine Non-aureus Staphylococci Species Based on Whole-Genome Sequencing.</title>
        <authorList>
            <person name="Naushad S."/>
            <person name="Barkema H.W."/>
            <person name="Luby C."/>
            <person name="Condas L.A."/>
            <person name="Nobrega D.B."/>
            <person name="Carson D.A."/>
            <person name="De Buck J."/>
        </authorList>
    </citation>
    <scope>NUCLEOTIDE SEQUENCE [LARGE SCALE GENOMIC DNA]</scope>
    <source>
        <strain evidence="2 3">SNUC 505</strain>
    </source>
</reference>
<dbReference type="Proteomes" id="UP000242704">
    <property type="component" value="Unassembled WGS sequence"/>
</dbReference>
<dbReference type="GO" id="GO:0016787">
    <property type="term" value="F:hydrolase activity"/>
    <property type="evidence" value="ECO:0007669"/>
    <property type="project" value="UniProtKB-KW"/>
</dbReference>
<protein>
    <submittedName>
        <fullName evidence="2">Alpha/beta hydrolase</fullName>
    </submittedName>
</protein>
<proteinExistence type="predicted"/>